<evidence type="ECO:0000256" key="3">
    <source>
        <dbReference type="ARBA" id="ARBA00022692"/>
    </source>
</evidence>
<dbReference type="Proteomes" id="UP000015103">
    <property type="component" value="Unassembled WGS sequence"/>
</dbReference>
<comment type="similarity">
    <text evidence="2">Belongs to the ZIP transporter (TC 2.A.5) family.</text>
</comment>
<evidence type="ECO:0000256" key="4">
    <source>
        <dbReference type="ARBA" id="ARBA00022989"/>
    </source>
</evidence>
<evidence type="ECO:0000259" key="6">
    <source>
        <dbReference type="Pfam" id="PF21116"/>
    </source>
</evidence>
<dbReference type="InterPro" id="IPR003689">
    <property type="entry name" value="ZIP"/>
</dbReference>
<dbReference type="GO" id="GO:0071578">
    <property type="term" value="P:zinc ion import across plasma membrane"/>
    <property type="evidence" value="ECO:0007669"/>
    <property type="project" value="TreeGrafter"/>
</dbReference>
<dbReference type="PANTHER" id="PTHR12191">
    <property type="entry name" value="SOLUTE CARRIER FAMILY 39"/>
    <property type="match status" value="1"/>
</dbReference>
<comment type="subcellular location">
    <subcellularLocation>
        <location evidence="1">Membrane</location>
        <topology evidence="1">Multi-pass membrane protein</topology>
    </subcellularLocation>
</comment>
<dbReference type="InterPro" id="IPR050799">
    <property type="entry name" value="ZIP_Transporter"/>
</dbReference>
<dbReference type="GO" id="GO:0005886">
    <property type="term" value="C:plasma membrane"/>
    <property type="evidence" value="ECO:0007669"/>
    <property type="project" value="TreeGrafter"/>
</dbReference>
<organism evidence="7 8">
    <name type="scientific">Rhodnius prolixus</name>
    <name type="common">Triatomid bug</name>
    <dbReference type="NCBI Taxonomy" id="13249"/>
    <lineage>
        <taxon>Eukaryota</taxon>
        <taxon>Metazoa</taxon>
        <taxon>Ecdysozoa</taxon>
        <taxon>Arthropoda</taxon>
        <taxon>Hexapoda</taxon>
        <taxon>Insecta</taxon>
        <taxon>Pterygota</taxon>
        <taxon>Neoptera</taxon>
        <taxon>Paraneoptera</taxon>
        <taxon>Hemiptera</taxon>
        <taxon>Heteroptera</taxon>
        <taxon>Panheteroptera</taxon>
        <taxon>Cimicomorpha</taxon>
        <taxon>Reduviidae</taxon>
        <taxon>Triatominae</taxon>
        <taxon>Rhodnius</taxon>
    </lineage>
</organism>
<dbReference type="GO" id="GO:0030003">
    <property type="term" value="P:intracellular monoatomic cation homeostasis"/>
    <property type="evidence" value="ECO:0007669"/>
    <property type="project" value="TreeGrafter"/>
</dbReference>
<proteinExistence type="inferred from homology"/>
<keyword evidence="5" id="KW-0472">Membrane</keyword>
<dbReference type="HOGENOM" id="CLU_1096578_0_0_1"/>
<dbReference type="InParanoid" id="T1HNE0"/>
<sequence length="254" mass="28582">MFWFLLITIWCTISVECNHPKVDSFLQNIFDKYGNKGYMSFEGLEHLMENLGLGHLRFEEHHNVSIHRTKDGGFQEVHDSLKLHEHNHTRSRRSYDEKEGRCLSPEELLLKYGLSPDHKVAISPTGFLHICPGIIYQLDTRVCSTEKTSIEPDMTKEEELLVWLYGVGSIVIMSACGLLGVLLVPLLQKALFQRVLSLLAALAVGTLSGDALLHLLPHALMGSNEDMIVLRASTTFITLLGFFSIEAIIHGRSK</sequence>
<feature type="domain" description="Zinc transporter ZIP4/12 EF-hand" evidence="6">
    <location>
        <begin position="24"/>
        <end position="138"/>
    </location>
</feature>
<dbReference type="EnsemblMetazoa" id="RPRC005564-RA">
    <property type="protein sequence ID" value="RPRC005564-PA"/>
    <property type="gene ID" value="RPRC005564"/>
</dbReference>
<evidence type="ECO:0000256" key="5">
    <source>
        <dbReference type="ARBA" id="ARBA00023136"/>
    </source>
</evidence>
<dbReference type="VEuPathDB" id="VectorBase:RPRC005564"/>
<keyword evidence="4" id="KW-1133">Transmembrane helix</keyword>
<accession>T1HNE0</accession>
<evidence type="ECO:0000256" key="2">
    <source>
        <dbReference type="ARBA" id="ARBA00006939"/>
    </source>
</evidence>
<dbReference type="STRING" id="13249.T1HNE0"/>
<dbReference type="GO" id="GO:0005385">
    <property type="term" value="F:zinc ion transmembrane transporter activity"/>
    <property type="evidence" value="ECO:0007669"/>
    <property type="project" value="TreeGrafter"/>
</dbReference>
<evidence type="ECO:0000256" key="1">
    <source>
        <dbReference type="ARBA" id="ARBA00004141"/>
    </source>
</evidence>
<dbReference type="AlphaFoldDB" id="T1HNE0"/>
<keyword evidence="8" id="KW-1185">Reference proteome</keyword>
<dbReference type="EMBL" id="ACPB03007690">
    <property type="status" value="NOT_ANNOTATED_CDS"/>
    <property type="molecule type" value="Genomic_DNA"/>
</dbReference>
<dbReference type="Pfam" id="PF21116">
    <property type="entry name" value="EF-hand_Zip"/>
    <property type="match status" value="1"/>
</dbReference>
<protein>
    <recommendedName>
        <fullName evidence="6">Zinc transporter ZIP4/12 EF-hand domain-containing protein</fullName>
    </recommendedName>
</protein>
<dbReference type="Pfam" id="PF02535">
    <property type="entry name" value="Zip"/>
    <property type="match status" value="1"/>
</dbReference>
<dbReference type="eggNOG" id="KOG2693">
    <property type="taxonomic scope" value="Eukaryota"/>
</dbReference>
<keyword evidence="3" id="KW-0812">Transmembrane</keyword>
<evidence type="ECO:0000313" key="7">
    <source>
        <dbReference type="EnsemblMetazoa" id="RPRC005564-PA"/>
    </source>
</evidence>
<reference evidence="7" key="1">
    <citation type="submission" date="2015-05" db="UniProtKB">
        <authorList>
            <consortium name="EnsemblMetazoa"/>
        </authorList>
    </citation>
    <scope>IDENTIFICATION</scope>
</reference>
<evidence type="ECO:0000313" key="8">
    <source>
        <dbReference type="Proteomes" id="UP000015103"/>
    </source>
</evidence>
<dbReference type="InterPro" id="IPR049406">
    <property type="entry name" value="ZIP4_12_EF-hand"/>
</dbReference>
<dbReference type="PANTHER" id="PTHR12191:SF37">
    <property type="entry name" value="ZINC TRANSPORTER FOI"/>
    <property type="match status" value="1"/>
</dbReference>
<name>T1HNE0_RHOPR</name>
<dbReference type="GO" id="GO:0140410">
    <property type="term" value="F:monoatomic cation:bicarbonate symporter activity"/>
    <property type="evidence" value="ECO:0007669"/>
    <property type="project" value="TreeGrafter"/>
</dbReference>